<dbReference type="FunFam" id="3.30.160.60:FF:002343">
    <property type="entry name" value="Zinc finger protein 33A"/>
    <property type="match status" value="1"/>
</dbReference>
<keyword evidence="1" id="KW-0479">Metal-binding</keyword>
<dbReference type="FunFam" id="3.30.160.60:FF:000176">
    <property type="entry name" value="zinc finger protein 70"/>
    <property type="match status" value="2"/>
</dbReference>
<dbReference type="GO" id="GO:0000978">
    <property type="term" value="F:RNA polymerase II cis-regulatory region sequence-specific DNA binding"/>
    <property type="evidence" value="ECO:0007669"/>
    <property type="project" value="TreeGrafter"/>
</dbReference>
<evidence type="ECO:0000313" key="6">
    <source>
        <dbReference type="EMBL" id="CAD7223237.1"/>
    </source>
</evidence>
<dbReference type="InterPro" id="IPR013087">
    <property type="entry name" value="Znf_C2H2_type"/>
</dbReference>
<keyword evidence="5" id="KW-0238">DNA-binding</keyword>
<dbReference type="SUPFAM" id="SSF57667">
    <property type="entry name" value="beta-beta-alpha zinc fingers"/>
    <property type="match status" value="2"/>
</dbReference>
<dbReference type="PANTHER" id="PTHR23235">
    <property type="entry name" value="KRUEPPEL-LIKE TRANSCRIPTION FACTOR"/>
    <property type="match status" value="1"/>
</dbReference>
<evidence type="ECO:0000256" key="1">
    <source>
        <dbReference type="ARBA" id="ARBA00022723"/>
    </source>
</evidence>
<proteinExistence type="predicted"/>
<evidence type="ECO:0000256" key="4">
    <source>
        <dbReference type="ARBA" id="ARBA00022833"/>
    </source>
</evidence>
<name>A0A7R8ZJ11_9CRUS</name>
<dbReference type="OrthoDB" id="6343205at2759"/>
<sequence>MRTHTGETPFECDLCGKQFTRSSAVPNHKKRWKDNILLPHNFIGITAKTAFPVRILYLLTFVNAGDLQRHLRTHTGERPYKCHLCSSAFVNAGDLKRHLRTHTGEKPFECDLCRKQFTRSSDVAGHKKRVHAAAKPAHP</sequence>
<dbReference type="PROSITE" id="PS50157">
    <property type="entry name" value="ZINC_FINGER_C2H2_2"/>
    <property type="match status" value="4"/>
</dbReference>
<dbReference type="AlphaFoldDB" id="A0A7R8ZJ11"/>
<accession>A0A7R8ZJ11</accession>
<organism evidence="6">
    <name type="scientific">Cyprideis torosa</name>
    <dbReference type="NCBI Taxonomy" id="163714"/>
    <lineage>
        <taxon>Eukaryota</taxon>
        <taxon>Metazoa</taxon>
        <taxon>Ecdysozoa</taxon>
        <taxon>Arthropoda</taxon>
        <taxon>Crustacea</taxon>
        <taxon>Oligostraca</taxon>
        <taxon>Ostracoda</taxon>
        <taxon>Podocopa</taxon>
        <taxon>Podocopida</taxon>
        <taxon>Cytherocopina</taxon>
        <taxon>Cytheroidea</taxon>
        <taxon>Cytherideidae</taxon>
        <taxon>Cyprideis</taxon>
    </lineage>
</organism>
<dbReference type="Pfam" id="PF12874">
    <property type="entry name" value="zf-met"/>
    <property type="match status" value="1"/>
</dbReference>
<dbReference type="InterPro" id="IPR036236">
    <property type="entry name" value="Znf_C2H2_sf"/>
</dbReference>
<keyword evidence="4" id="KW-0862">Zinc</keyword>
<dbReference type="EMBL" id="OB660171">
    <property type="protein sequence ID" value="CAD7223237.1"/>
    <property type="molecule type" value="Genomic_DNA"/>
</dbReference>
<dbReference type="GO" id="GO:0008270">
    <property type="term" value="F:zinc ion binding"/>
    <property type="evidence" value="ECO:0007669"/>
    <property type="project" value="UniProtKB-KW"/>
</dbReference>
<reference evidence="6" key="1">
    <citation type="submission" date="2020-11" db="EMBL/GenBank/DDBJ databases">
        <authorList>
            <person name="Tran Van P."/>
        </authorList>
    </citation>
    <scope>NUCLEOTIDE SEQUENCE</scope>
</reference>
<keyword evidence="2" id="KW-0677">Repeat</keyword>
<dbReference type="PROSITE" id="PS00028">
    <property type="entry name" value="ZINC_FINGER_C2H2_1"/>
    <property type="match status" value="2"/>
</dbReference>
<evidence type="ECO:0000256" key="3">
    <source>
        <dbReference type="ARBA" id="ARBA00022771"/>
    </source>
</evidence>
<dbReference type="SMART" id="SM00355">
    <property type="entry name" value="ZnF_C2H2"/>
    <property type="match status" value="3"/>
</dbReference>
<dbReference type="Gene3D" id="3.30.160.60">
    <property type="entry name" value="Classic Zinc Finger"/>
    <property type="match status" value="4"/>
</dbReference>
<keyword evidence="3" id="KW-0863">Zinc-finger</keyword>
<gene>
    <name evidence="6" type="ORF">CTOB1V02_LOCUS1227</name>
</gene>
<dbReference type="Pfam" id="PF13465">
    <property type="entry name" value="zf-H2C2_2"/>
    <property type="match status" value="1"/>
</dbReference>
<evidence type="ECO:0000256" key="5">
    <source>
        <dbReference type="ARBA" id="ARBA00023125"/>
    </source>
</evidence>
<dbReference type="PRINTS" id="PR00048">
    <property type="entry name" value="ZINCFINGER"/>
</dbReference>
<dbReference type="GO" id="GO:0000981">
    <property type="term" value="F:DNA-binding transcription factor activity, RNA polymerase II-specific"/>
    <property type="evidence" value="ECO:0007669"/>
    <property type="project" value="TreeGrafter"/>
</dbReference>
<evidence type="ECO:0000256" key="2">
    <source>
        <dbReference type="ARBA" id="ARBA00022737"/>
    </source>
</evidence>
<protein>
    <submittedName>
        <fullName evidence="6">Uncharacterized protein</fullName>
    </submittedName>
</protein>